<dbReference type="InterPro" id="IPR023577">
    <property type="entry name" value="CYTH_domain"/>
</dbReference>
<keyword evidence="3" id="KW-1185">Reference proteome</keyword>
<accession>A0ABV3S539</accession>
<dbReference type="Proteomes" id="UP001556617">
    <property type="component" value="Unassembled WGS sequence"/>
</dbReference>
<evidence type="ECO:0000259" key="1">
    <source>
        <dbReference type="PROSITE" id="PS51707"/>
    </source>
</evidence>
<evidence type="ECO:0000313" key="3">
    <source>
        <dbReference type="Proteomes" id="UP001556617"/>
    </source>
</evidence>
<dbReference type="EMBL" id="JBFPER010000001">
    <property type="protein sequence ID" value="MEX0381564.1"/>
    <property type="molecule type" value="Genomic_DNA"/>
</dbReference>
<gene>
    <name evidence="2" type="ORF">AB3K24_09515</name>
</gene>
<dbReference type="SMART" id="SM01118">
    <property type="entry name" value="CYTH"/>
    <property type="match status" value="1"/>
</dbReference>
<feature type="domain" description="CYTH" evidence="1">
    <location>
        <begin position="1"/>
        <end position="190"/>
    </location>
</feature>
<proteinExistence type="predicted"/>
<protein>
    <submittedName>
        <fullName evidence="2">CYTH domain-containing protein</fullName>
    </submittedName>
</protein>
<evidence type="ECO:0000313" key="2">
    <source>
        <dbReference type="EMBL" id="MEX0381564.1"/>
    </source>
</evidence>
<dbReference type="RefSeq" id="WP_367975370.1">
    <property type="nucleotide sequence ID" value="NZ_JBFPEQ010000001.1"/>
</dbReference>
<sequence length="192" mass="23007">MIENEYKFILLQDEYNNLLNEFDWQNKWSQKNTYFETPELSLCLQDITLRVRETPIQISVDTKIKKNNPDKISNLVSKLQLKEIFKNYKDAVKYIQTGMPTLYEHTNISGNQLALQGFMYTERFEIQNEAYKIHLDHNVYLKQYDFELEIELTNEIEFPKELHQLTNNLSLRNVEVIGKRTRFFNTLTGRKL</sequence>
<dbReference type="SUPFAM" id="SSF55154">
    <property type="entry name" value="CYTH-like phosphatases"/>
    <property type="match status" value="1"/>
</dbReference>
<comment type="caution">
    <text evidence="2">The sequence shown here is derived from an EMBL/GenBank/DDBJ whole genome shotgun (WGS) entry which is preliminary data.</text>
</comment>
<dbReference type="Pfam" id="PF01928">
    <property type="entry name" value="CYTH"/>
    <property type="match status" value="1"/>
</dbReference>
<organism evidence="2 3">
    <name type="scientific">Leuconostoc aquikimchii</name>
    <dbReference type="NCBI Taxonomy" id="3236804"/>
    <lineage>
        <taxon>Bacteria</taxon>
        <taxon>Bacillati</taxon>
        <taxon>Bacillota</taxon>
        <taxon>Bacilli</taxon>
        <taxon>Lactobacillales</taxon>
        <taxon>Lactobacillaceae</taxon>
        <taxon>Leuconostoc</taxon>
    </lineage>
</organism>
<dbReference type="Gene3D" id="2.40.320.10">
    <property type="entry name" value="Hypothetical Protein Pfu-838710-001"/>
    <property type="match status" value="1"/>
</dbReference>
<dbReference type="InterPro" id="IPR033469">
    <property type="entry name" value="CYTH-like_dom_sf"/>
</dbReference>
<dbReference type="PROSITE" id="PS51707">
    <property type="entry name" value="CYTH"/>
    <property type="match status" value="1"/>
</dbReference>
<reference evidence="2 3" key="1">
    <citation type="submission" date="2024-07" db="EMBL/GenBank/DDBJ databases">
        <authorList>
            <person name="Yun M."/>
        </authorList>
    </citation>
    <scope>NUCLEOTIDE SEQUENCE [LARGE SCALE GENOMIC DNA]</scope>
    <source>
        <strain evidence="2 3">MS01</strain>
    </source>
</reference>
<name>A0ABV3S539_9LACO</name>